<dbReference type="InterPro" id="IPR001046">
    <property type="entry name" value="NRAMP_fam"/>
</dbReference>
<evidence type="ECO:0000313" key="7">
    <source>
        <dbReference type="EMBL" id="KOY80479.1"/>
    </source>
</evidence>
<dbReference type="GO" id="GO:0015086">
    <property type="term" value="F:cadmium ion transmembrane transporter activity"/>
    <property type="evidence" value="ECO:0007669"/>
    <property type="project" value="TreeGrafter"/>
</dbReference>
<sequence>MLQRLKVIGPGAVIAASFIGPGTVTTATRAGASFGFALLWAVVFSIITTIILQEMAARIGIIAKKDLGQAIAEQFKQPLLKFASIWIIAIAIAVGCSAYISGDLIGTSMGLSTLFGMPANVISPFIGVLILILGLTGSYKIIERVMIFLVVIMSITFFTTMFVVQPDWSSIFKNAVVPNIPTGSIVTIIALIGTTVVPYNFFIHSSMVQENWSKPSDLKDARLDTVLSIGVGGLITAAILITAGATMLGSDVRNVADLSIQLEPLFGQWAKVFLCIGIFAAGFSSALASPLGAAVTLASVFGWKDGMKNKKFKLVFTIVMLIGIITSATGFEPMQVLLLAQALNGILLPIVAIYLLIVMNNKDLLGNYVNKTVSNIIGIAIVAVCIFLGGYSLVDVVKTFL</sequence>
<feature type="transmembrane region" description="Helical" evidence="6">
    <location>
        <begin position="269"/>
        <end position="302"/>
    </location>
</feature>
<name>A0A0M9DGM3_9BACI</name>
<evidence type="ECO:0000313" key="8">
    <source>
        <dbReference type="Proteomes" id="UP000037977"/>
    </source>
</evidence>
<evidence type="ECO:0000256" key="6">
    <source>
        <dbReference type="SAM" id="Phobius"/>
    </source>
</evidence>
<feature type="transmembrane region" description="Helical" evidence="6">
    <location>
        <begin position="337"/>
        <end position="360"/>
    </location>
</feature>
<feature type="transmembrane region" description="Helical" evidence="6">
    <location>
        <begin position="372"/>
        <end position="394"/>
    </location>
</feature>
<dbReference type="GO" id="GO:0034755">
    <property type="term" value="P:iron ion transmembrane transport"/>
    <property type="evidence" value="ECO:0007669"/>
    <property type="project" value="TreeGrafter"/>
</dbReference>
<dbReference type="PANTHER" id="PTHR11706:SF33">
    <property type="entry name" value="NATURAL RESISTANCE-ASSOCIATED MACROPHAGE PROTEIN 2"/>
    <property type="match status" value="1"/>
</dbReference>
<dbReference type="NCBIfam" id="NF037982">
    <property type="entry name" value="Nramp_1"/>
    <property type="match status" value="1"/>
</dbReference>
<proteinExistence type="predicted"/>
<dbReference type="PATRIC" id="fig|33935.3.peg.4386"/>
<evidence type="ECO:0000256" key="4">
    <source>
        <dbReference type="ARBA" id="ARBA00022989"/>
    </source>
</evidence>
<comment type="caution">
    <text evidence="7">The sequence shown here is derived from an EMBL/GenBank/DDBJ whole genome shotgun (WGS) entry which is preliminary data.</text>
</comment>
<dbReference type="Pfam" id="PF01566">
    <property type="entry name" value="Nramp"/>
    <property type="match status" value="1"/>
</dbReference>
<feature type="transmembrane region" description="Helical" evidence="6">
    <location>
        <begin position="314"/>
        <end position="331"/>
    </location>
</feature>
<feature type="transmembrane region" description="Helical" evidence="6">
    <location>
        <begin position="112"/>
        <end position="133"/>
    </location>
</feature>
<dbReference type="GO" id="GO:0005886">
    <property type="term" value="C:plasma membrane"/>
    <property type="evidence" value="ECO:0007669"/>
    <property type="project" value="TreeGrafter"/>
</dbReference>
<feature type="transmembrane region" description="Helical" evidence="6">
    <location>
        <begin position="145"/>
        <end position="164"/>
    </location>
</feature>
<dbReference type="EMBL" id="LGCI01000011">
    <property type="protein sequence ID" value="KOY80479.1"/>
    <property type="molecule type" value="Genomic_DNA"/>
</dbReference>
<dbReference type="AlphaFoldDB" id="A0A0M9DGM3"/>
<evidence type="ECO:0000256" key="5">
    <source>
        <dbReference type="ARBA" id="ARBA00023136"/>
    </source>
</evidence>
<keyword evidence="4 6" id="KW-1133">Transmembrane helix</keyword>
<feature type="transmembrane region" description="Helical" evidence="6">
    <location>
        <begin position="36"/>
        <end position="57"/>
    </location>
</feature>
<gene>
    <name evidence="7" type="ORF">ADM90_20735</name>
</gene>
<feature type="transmembrane region" description="Helical" evidence="6">
    <location>
        <begin position="78"/>
        <end position="100"/>
    </location>
</feature>
<dbReference type="OrthoDB" id="9787548at2"/>
<keyword evidence="3 6" id="KW-0812">Transmembrane</keyword>
<feature type="transmembrane region" description="Helical" evidence="6">
    <location>
        <begin position="184"/>
        <end position="202"/>
    </location>
</feature>
<keyword evidence="2" id="KW-0813">Transport</keyword>
<dbReference type="Proteomes" id="UP000037977">
    <property type="component" value="Unassembled WGS sequence"/>
</dbReference>
<protein>
    <submittedName>
        <fullName evidence="7">Manganese transporter</fullName>
    </submittedName>
</protein>
<dbReference type="STRING" id="33935.ADM90_20735"/>
<comment type="subcellular location">
    <subcellularLocation>
        <location evidence="1">Membrane</location>
        <topology evidence="1">Multi-pass membrane protein</topology>
    </subcellularLocation>
</comment>
<keyword evidence="8" id="KW-1185">Reference proteome</keyword>
<dbReference type="GO" id="GO:0005384">
    <property type="term" value="F:manganese ion transmembrane transporter activity"/>
    <property type="evidence" value="ECO:0007669"/>
    <property type="project" value="TreeGrafter"/>
</dbReference>
<evidence type="ECO:0000256" key="2">
    <source>
        <dbReference type="ARBA" id="ARBA00022448"/>
    </source>
</evidence>
<dbReference type="PANTHER" id="PTHR11706">
    <property type="entry name" value="SOLUTE CARRIER PROTEIN FAMILY 11 MEMBER"/>
    <property type="match status" value="1"/>
</dbReference>
<reference evidence="7 8" key="1">
    <citation type="submission" date="2015-07" db="EMBL/GenBank/DDBJ databases">
        <title>Genome sequencing project for genomic taxonomy and phylogenomics of Bacillus-like bacteria.</title>
        <authorList>
            <person name="Liu B."/>
            <person name="Wang J."/>
            <person name="Zhu Y."/>
            <person name="Liu G."/>
            <person name="Chen Q."/>
            <person name="Chen Z."/>
            <person name="Che J."/>
            <person name="Ge C."/>
            <person name="Shi H."/>
            <person name="Pan Z."/>
            <person name="Liu X."/>
        </authorList>
    </citation>
    <scope>NUCLEOTIDE SEQUENCE [LARGE SCALE GENOMIC DNA]</scope>
    <source>
        <strain evidence="7 8">DSM 54</strain>
    </source>
</reference>
<feature type="transmembrane region" description="Helical" evidence="6">
    <location>
        <begin position="223"/>
        <end position="249"/>
    </location>
</feature>
<keyword evidence="5 6" id="KW-0472">Membrane</keyword>
<organism evidence="7 8">
    <name type="scientific">Lysinibacillus macroides</name>
    <dbReference type="NCBI Taxonomy" id="33935"/>
    <lineage>
        <taxon>Bacteria</taxon>
        <taxon>Bacillati</taxon>
        <taxon>Bacillota</taxon>
        <taxon>Bacilli</taxon>
        <taxon>Bacillales</taxon>
        <taxon>Bacillaceae</taxon>
        <taxon>Lysinibacillus</taxon>
    </lineage>
</organism>
<evidence type="ECO:0000256" key="1">
    <source>
        <dbReference type="ARBA" id="ARBA00004141"/>
    </source>
</evidence>
<accession>A0A0M9DGM3</accession>
<dbReference type="PRINTS" id="PR00447">
    <property type="entry name" value="NATRESASSCMP"/>
</dbReference>
<evidence type="ECO:0000256" key="3">
    <source>
        <dbReference type="ARBA" id="ARBA00022692"/>
    </source>
</evidence>